<feature type="chain" id="PRO_5012262059" evidence="1">
    <location>
        <begin position="26"/>
        <end position="143"/>
    </location>
</feature>
<accession>A0A212LZI1</accession>
<feature type="signal peptide" evidence="1">
    <location>
        <begin position="1"/>
        <end position="25"/>
    </location>
</feature>
<evidence type="ECO:0000313" key="2">
    <source>
        <dbReference type="EMBL" id="SCM82952.1"/>
    </source>
</evidence>
<organism evidence="2">
    <name type="scientific">uncultured Sporomusa sp</name>
    <dbReference type="NCBI Taxonomy" id="307249"/>
    <lineage>
        <taxon>Bacteria</taxon>
        <taxon>Bacillati</taxon>
        <taxon>Bacillota</taxon>
        <taxon>Negativicutes</taxon>
        <taxon>Selenomonadales</taxon>
        <taxon>Sporomusaceae</taxon>
        <taxon>Sporomusa</taxon>
        <taxon>environmental samples</taxon>
    </lineage>
</organism>
<name>A0A212LZI1_9FIRM</name>
<protein>
    <submittedName>
        <fullName evidence="2">Uncharacterized protein</fullName>
    </submittedName>
</protein>
<dbReference type="AlphaFoldDB" id="A0A212LZI1"/>
<evidence type="ECO:0000256" key="1">
    <source>
        <dbReference type="SAM" id="SignalP"/>
    </source>
</evidence>
<reference evidence="2" key="1">
    <citation type="submission" date="2016-08" db="EMBL/GenBank/DDBJ databases">
        <authorList>
            <person name="Seilhamer J.J."/>
        </authorList>
    </citation>
    <scope>NUCLEOTIDE SEQUENCE</scope>
    <source>
        <strain evidence="2">86</strain>
    </source>
</reference>
<dbReference type="EMBL" id="FMJE01000005">
    <property type="protein sequence ID" value="SCM82952.1"/>
    <property type="molecule type" value="Genomic_DNA"/>
</dbReference>
<proteinExistence type="predicted"/>
<gene>
    <name evidence="2" type="ORF">KL86SPO_50724</name>
</gene>
<sequence length="143" mass="15168">MKKQLITGLLLVCLLSVTAIPASQAFSLGDVLKVGGIGILIDKFSSPLNDFINKLTFKHNAGTEFATKVVPIISIGNHGYIGAAQITGSQELVDRTKAVMQVEGNFNGNQFRVKALIPGDSTNPTKFSRVQGVGVSAIIDIKI</sequence>
<dbReference type="RefSeq" id="WP_288185504.1">
    <property type="nucleotide sequence ID" value="NZ_LT608335.1"/>
</dbReference>
<keyword evidence="1" id="KW-0732">Signal</keyword>